<dbReference type="Proteomes" id="UP000299102">
    <property type="component" value="Unassembled WGS sequence"/>
</dbReference>
<dbReference type="AlphaFoldDB" id="A0A4C1V0Y0"/>
<protein>
    <submittedName>
        <fullName evidence="1">Uncharacterized protein</fullName>
    </submittedName>
</protein>
<reference evidence="1 2" key="1">
    <citation type="journal article" date="2019" name="Commun. Biol.">
        <title>The bagworm genome reveals a unique fibroin gene that provides high tensile strength.</title>
        <authorList>
            <person name="Kono N."/>
            <person name="Nakamura H."/>
            <person name="Ohtoshi R."/>
            <person name="Tomita M."/>
            <person name="Numata K."/>
            <person name="Arakawa K."/>
        </authorList>
    </citation>
    <scope>NUCLEOTIDE SEQUENCE [LARGE SCALE GENOMIC DNA]</scope>
</reference>
<name>A0A4C1V0Y0_EUMVA</name>
<gene>
    <name evidence="1" type="ORF">EVAR_80938_1</name>
</gene>
<proteinExistence type="predicted"/>
<dbReference type="EMBL" id="BGZK01000255">
    <property type="protein sequence ID" value="GBP32170.1"/>
    <property type="molecule type" value="Genomic_DNA"/>
</dbReference>
<evidence type="ECO:0000313" key="2">
    <source>
        <dbReference type="Proteomes" id="UP000299102"/>
    </source>
</evidence>
<keyword evidence="2" id="KW-1185">Reference proteome</keyword>
<comment type="caution">
    <text evidence="1">The sequence shown here is derived from an EMBL/GenBank/DDBJ whole genome shotgun (WGS) entry which is preliminary data.</text>
</comment>
<evidence type="ECO:0000313" key="1">
    <source>
        <dbReference type="EMBL" id="GBP32170.1"/>
    </source>
</evidence>
<organism evidence="1 2">
    <name type="scientific">Eumeta variegata</name>
    <name type="common">Bagworm moth</name>
    <name type="synonym">Eumeta japonica</name>
    <dbReference type="NCBI Taxonomy" id="151549"/>
    <lineage>
        <taxon>Eukaryota</taxon>
        <taxon>Metazoa</taxon>
        <taxon>Ecdysozoa</taxon>
        <taxon>Arthropoda</taxon>
        <taxon>Hexapoda</taxon>
        <taxon>Insecta</taxon>
        <taxon>Pterygota</taxon>
        <taxon>Neoptera</taxon>
        <taxon>Endopterygota</taxon>
        <taxon>Lepidoptera</taxon>
        <taxon>Glossata</taxon>
        <taxon>Ditrysia</taxon>
        <taxon>Tineoidea</taxon>
        <taxon>Psychidae</taxon>
        <taxon>Oiketicinae</taxon>
        <taxon>Eumeta</taxon>
    </lineage>
</organism>
<accession>A0A4C1V0Y0</accession>
<sequence>MAYDGRALKEMTELGVVTNIKWTVSGIGIENRTGSRIESGAAPSEVGTRAKSALAVGIENRTGPEPGSKAMTRWPADTAASGYEAMTCAMQRSAARNFRGRTIVLFKTVFMFRTNVGRHCTFRPLSRQISIANYYVSNNAITTLKVTMGRARLHVLITQL</sequence>